<sequence>MAVDIAILNTADPVSTNRLISSASQSLFEIKDLAKVSFGNKVTDKSFNGKSEAVYTWNSGYDKLIVNGAGTSSSFRLSDNIEKEYSGVISNGDHLFVKLCVVPKTGYYVGISKSGQLAIGHTSSGETILINHTLDADQVDQTQMYIKNTSGQTHILFVNGKNGSIVQMQLSSKILSGNGNAGSWVDLRSSLQQSLKFKTLDSTIGNSVVVFAENRDTFYTFPKDKNGVIKEYAIKPYGIFQQKSCFVTNAYVSVTLSNSLAFGLTDYGVIEVISLHSLELVTDFGLKDENATMNIVSTQILLDPKQTTFNGVHALVKCYDANSHHLQVRTLPDNEIVFDVECSEGAAFVKWELSVNQMVYVEPMDGENVYIRSIVEATPRLRVDKLINLRRFDEALAMSIKYELCTDAIYSAHAIYLLDEFKRDASDPGELKEFFAKMKKVKSSDKFCQICINGMLKVNDFGVVERLFSMALDSKSKDRYLVEQLNDLSIKFTTIKMIWSAKEFPRVWFEALATNECWLQYFLAFLSQGEPDKARILWRRYIQDSYFEDTVIDRFKEITELFKICAENNVRRKELFTFMEDEVVPFLLSKIGKLAGDAYVGTILEIISDLEFKESAQFPSNVCYISGTMDRVWNSMKKMTVTPEERVNFTLYKLEMPYDSYDKSCATGRLNIVKGNLSKMLHLKDVYNIDVRYGKFVKMSDGDIGLHLIEQMLSCDAYDLAYQQIFMPFCKEYKLDGKQLICNYVKSWTHFENGRSNSASTYSLIKLTRCCGLIDKIADPLLQTRTLEFMTVALPYSWPPELTKSVNNVLGDRSVDKSLKDNLKNSCIFSEMCFIIKKYCQIPACISDVVQKSQLFAVFLRSLIFYQTKSSVESVAGDLFKIWQLRNQYIHDDEAIGIDDVYVTMWSAVFYKWKHFEAQSEDPFVWINKLPSDNAKKVIARNAVQELLVGYKFSFVEFATKEGNSVYLRHLKLGKKLILKYLIHEEEHKKNFTDITSILDLYENYTILQSYLFMESTSVKKTEWIPSLIDAYGIDHWKQIVHIANIARMDLSLAFKCLLQQAVTEGKLENIVDMIYHISLEKRCINGKLLEYIRGALDNTFPKVFDVYGNSSLAKVKRFVEPLRLALPVIIAKSDPMTQLGDIRAFNIYFSFLEIVYRYCDGDARSDMIMDDDMMDTSEVVKVVGTDYTKHPMFRVLRPMKKTISTITNSKSKPFSVLNLQHPTNEETIIENLLKVAGSLPESLFVGSQEIVEFVQEWNTLFSNLMMDNQLYDILVLANMYQTLDLGQPSNDGVVEIHRNASINLLEHILAIPDCDLESAVAIIVSYPEQACEKFLNEIRNRVKQSNLRSMINLCNLANLVKHRLSNLQIAQLLATKYDEYTWKRKLGKFGVNYSSGMDVEMMVREMVRKNVPPSFAQEYCDYFELDYNTFHLKCALESALFSSEMLETNQMDKFKEQLLITENLLKLPVIIKEHYDLMFVAISDASPYNHEVVRLLINTAVTSPAVDELEEDNKVKLRDLMTAIDFVSSYKKSNSELFGTECQWFSNLRSFPSSFNKSVISNGTSVENERSVCEMSMLNYHEMEEKREASAKKMPLCAVQRLPFHLLCSEDYKNLVTPFIAHDVNIHNVHLWINLIESTKTILKISRAEVCIKALLKRMMMVNEKNLTISSFEVNDLKNIIITSTPTKISNIVYQLSKHTMTFKNLRVKLEYLEMLRSVCDESNLLNKKAPSKELQDYSDGLTRKIKRCKTEKFLEDGQLITEDIKEFCAAGNKIDALIKFIYTRCIDWNNREDRMRKMECCRLIALENHVDLNSINLSLIDDWLCVDQTTSIVDPDATFDTSAEAMDIKVEDNQLMCGIYDDDADVNKIVYILRSGEHNQVIKKMFAYFKKDPNTLPGGIKTFIKLLFSISRLYPEDNIQNEIFCMSRMAIYKILTNSFYVDLMRNLNINVKLRDLASNQDIMIDHMTQLVKSPVTTAEKAFAILCIGRDFKKAHYFENIKPFLPYMVSSKKSFMNQMALTILSDDKRNVTTSMVGQNVVLFAMKTVEAMLRHNHNLGELFYFFTKYSVEAGGIRSNKEVQLFKRNPRMHQLSQLVVNPTISITLHDESSL</sequence>
<name>A0AC35TQ06_9BILA</name>
<evidence type="ECO:0000313" key="1">
    <source>
        <dbReference type="Proteomes" id="UP000095286"/>
    </source>
</evidence>
<organism evidence="1 2">
    <name type="scientific">Rhabditophanes sp. KR3021</name>
    <dbReference type="NCBI Taxonomy" id="114890"/>
    <lineage>
        <taxon>Eukaryota</taxon>
        <taxon>Metazoa</taxon>
        <taxon>Ecdysozoa</taxon>
        <taxon>Nematoda</taxon>
        <taxon>Chromadorea</taxon>
        <taxon>Rhabditida</taxon>
        <taxon>Tylenchina</taxon>
        <taxon>Panagrolaimomorpha</taxon>
        <taxon>Strongyloidoidea</taxon>
        <taxon>Alloionematidae</taxon>
        <taxon>Rhabditophanes</taxon>
    </lineage>
</organism>
<proteinExistence type="predicted"/>
<protein>
    <submittedName>
        <fullName evidence="2">Clathrin heavy chain</fullName>
    </submittedName>
</protein>
<accession>A0AC35TQ06</accession>
<reference evidence="2" key="1">
    <citation type="submission" date="2016-11" db="UniProtKB">
        <authorList>
            <consortium name="WormBaseParasite"/>
        </authorList>
    </citation>
    <scope>IDENTIFICATION</scope>
    <source>
        <strain evidence="2">KR3021</strain>
    </source>
</reference>
<dbReference type="Proteomes" id="UP000095286">
    <property type="component" value="Unplaced"/>
</dbReference>
<dbReference type="WBParaSite" id="RSKR_0000298500.1">
    <property type="protein sequence ID" value="RSKR_0000298500.1"/>
    <property type="gene ID" value="RSKR_0000298500"/>
</dbReference>
<evidence type="ECO:0000313" key="2">
    <source>
        <dbReference type="WBParaSite" id="RSKR_0000298500.1"/>
    </source>
</evidence>